<dbReference type="InterPro" id="IPR011991">
    <property type="entry name" value="ArsR-like_HTH"/>
</dbReference>
<evidence type="ECO:0000313" key="6">
    <source>
        <dbReference type="Proteomes" id="UP001152519"/>
    </source>
</evidence>
<sequence>MTETGGGPVRSSAVEELDRQIVDLLMADGRMSYTDLGKATGLSTSAVHQRVRRLEQRGVIRGYAAIVDAEAVGLSLTAFISVKPFDPSAPDDIPERLADVPEIEACHSVAGDENYILKVRVSTPIELEHLLARVRTLAGVSTRTTVVLSTPYESRPPRI</sequence>
<reference evidence="5" key="1">
    <citation type="submission" date="2021-05" db="EMBL/GenBank/DDBJ databases">
        <authorList>
            <person name="Arsene-Ploetze F."/>
        </authorList>
    </citation>
    <scope>NUCLEOTIDE SEQUENCE</scope>
    <source>
        <strain evidence="5">DSM 42138</strain>
    </source>
</reference>
<dbReference type="GO" id="GO:0005829">
    <property type="term" value="C:cytosol"/>
    <property type="evidence" value="ECO:0007669"/>
    <property type="project" value="TreeGrafter"/>
</dbReference>
<keyword evidence="3" id="KW-0804">Transcription</keyword>
<evidence type="ECO:0000313" key="5">
    <source>
        <dbReference type="EMBL" id="CAG6394547.1"/>
    </source>
</evidence>
<dbReference type="PANTHER" id="PTHR30154:SF53">
    <property type="entry name" value="HTH-TYPE TRANSCRIPTIONAL REGULATOR LRPC"/>
    <property type="match status" value="1"/>
</dbReference>
<dbReference type="Gene3D" id="3.30.70.920">
    <property type="match status" value="1"/>
</dbReference>
<dbReference type="GO" id="GO:0043200">
    <property type="term" value="P:response to amino acid"/>
    <property type="evidence" value="ECO:0007669"/>
    <property type="project" value="TreeGrafter"/>
</dbReference>
<evidence type="ECO:0000256" key="3">
    <source>
        <dbReference type="ARBA" id="ARBA00023163"/>
    </source>
</evidence>
<dbReference type="Pfam" id="PF13404">
    <property type="entry name" value="HTH_AsnC-type"/>
    <property type="match status" value="1"/>
</dbReference>
<dbReference type="AlphaFoldDB" id="A0A9W4GRM5"/>
<dbReference type="InterPro" id="IPR019885">
    <property type="entry name" value="Tscrpt_reg_HTH_AsnC-type_CS"/>
</dbReference>
<dbReference type="InterPro" id="IPR000485">
    <property type="entry name" value="AsnC-type_HTH_dom"/>
</dbReference>
<keyword evidence="1" id="KW-0805">Transcription regulation</keyword>
<dbReference type="PROSITE" id="PS00519">
    <property type="entry name" value="HTH_ASNC_1"/>
    <property type="match status" value="1"/>
</dbReference>
<feature type="domain" description="HTH asnC-type" evidence="4">
    <location>
        <begin position="14"/>
        <end position="75"/>
    </location>
</feature>
<protein>
    <submittedName>
        <fullName evidence="5">Transcriptional regulator, AsnC family</fullName>
    </submittedName>
</protein>
<dbReference type="SUPFAM" id="SSF54909">
    <property type="entry name" value="Dimeric alpha+beta barrel"/>
    <property type="match status" value="1"/>
</dbReference>
<dbReference type="InterPro" id="IPR019887">
    <property type="entry name" value="Tscrpt_reg_AsnC/Lrp_C"/>
</dbReference>
<comment type="caution">
    <text evidence="5">The sequence shown here is derived from an EMBL/GenBank/DDBJ whole genome shotgun (WGS) entry which is preliminary data.</text>
</comment>
<dbReference type="GO" id="GO:0043565">
    <property type="term" value="F:sequence-specific DNA binding"/>
    <property type="evidence" value="ECO:0007669"/>
    <property type="project" value="InterPro"/>
</dbReference>
<evidence type="ECO:0000259" key="4">
    <source>
        <dbReference type="PROSITE" id="PS50956"/>
    </source>
</evidence>
<keyword evidence="6" id="KW-1185">Reference proteome</keyword>
<dbReference type="InterPro" id="IPR036390">
    <property type="entry name" value="WH_DNA-bd_sf"/>
</dbReference>
<evidence type="ECO:0000256" key="1">
    <source>
        <dbReference type="ARBA" id="ARBA00023015"/>
    </source>
</evidence>
<gene>
    <name evidence="5" type="ORF">SCOCK_270128</name>
</gene>
<dbReference type="PRINTS" id="PR00033">
    <property type="entry name" value="HTHASNC"/>
</dbReference>
<dbReference type="InterPro" id="IPR036388">
    <property type="entry name" value="WH-like_DNA-bd_sf"/>
</dbReference>
<dbReference type="Pfam" id="PF01037">
    <property type="entry name" value="AsnC_trans_reg"/>
    <property type="match status" value="1"/>
</dbReference>
<dbReference type="SUPFAM" id="SSF46785">
    <property type="entry name" value="Winged helix' DNA-binding domain"/>
    <property type="match status" value="1"/>
</dbReference>
<dbReference type="InterPro" id="IPR011008">
    <property type="entry name" value="Dimeric_a/b-barrel"/>
</dbReference>
<dbReference type="PROSITE" id="PS50956">
    <property type="entry name" value="HTH_ASNC_2"/>
    <property type="match status" value="1"/>
</dbReference>
<name>A0A9W4GRM5_9ACTN</name>
<dbReference type="FunFam" id="3.30.70.920:FF:000003">
    <property type="entry name" value="AsnC family transcriptional regulator"/>
    <property type="match status" value="1"/>
</dbReference>
<keyword evidence="2" id="KW-0238">DNA-binding</keyword>
<dbReference type="EMBL" id="CAJSLV010000056">
    <property type="protein sequence ID" value="CAG6394547.1"/>
    <property type="molecule type" value="Genomic_DNA"/>
</dbReference>
<dbReference type="PANTHER" id="PTHR30154">
    <property type="entry name" value="LEUCINE-RESPONSIVE REGULATORY PROTEIN"/>
    <property type="match status" value="1"/>
</dbReference>
<dbReference type="FunFam" id="1.10.10.10:FF:000083">
    <property type="entry name" value="AsnC family transcriptional regulator"/>
    <property type="match status" value="1"/>
</dbReference>
<dbReference type="InterPro" id="IPR019888">
    <property type="entry name" value="Tscrpt_reg_AsnC-like"/>
</dbReference>
<evidence type="ECO:0000256" key="2">
    <source>
        <dbReference type="ARBA" id="ARBA00023125"/>
    </source>
</evidence>
<dbReference type="Gene3D" id="1.10.10.10">
    <property type="entry name" value="Winged helix-like DNA-binding domain superfamily/Winged helix DNA-binding domain"/>
    <property type="match status" value="1"/>
</dbReference>
<proteinExistence type="predicted"/>
<dbReference type="Proteomes" id="UP001152519">
    <property type="component" value="Unassembled WGS sequence"/>
</dbReference>
<dbReference type="SMART" id="SM00344">
    <property type="entry name" value="HTH_ASNC"/>
    <property type="match status" value="1"/>
</dbReference>
<organism evidence="5 6">
    <name type="scientific">Actinacidiphila cocklensis</name>
    <dbReference type="NCBI Taxonomy" id="887465"/>
    <lineage>
        <taxon>Bacteria</taxon>
        <taxon>Bacillati</taxon>
        <taxon>Actinomycetota</taxon>
        <taxon>Actinomycetes</taxon>
        <taxon>Kitasatosporales</taxon>
        <taxon>Streptomycetaceae</taxon>
        <taxon>Actinacidiphila</taxon>
    </lineage>
</organism>
<accession>A0A9W4GRM5</accession>
<dbReference type="CDD" id="cd00090">
    <property type="entry name" value="HTH_ARSR"/>
    <property type="match status" value="1"/>
</dbReference>